<evidence type="ECO:0000313" key="5">
    <source>
        <dbReference type="Proteomes" id="UP000240739"/>
    </source>
</evidence>
<dbReference type="Proteomes" id="UP000240739">
    <property type="component" value="Unassembled WGS sequence"/>
</dbReference>
<dbReference type="GO" id="GO:0008757">
    <property type="term" value="F:S-adenosylmethionine-dependent methyltransferase activity"/>
    <property type="evidence" value="ECO:0007669"/>
    <property type="project" value="TreeGrafter"/>
</dbReference>
<sequence>MTGRTDAATAPRPVTPGGILAARLAEVCERVAASGGQDDALLAELRELRDLAAGLDPYVEAVTTPESPALAALARRTREHDWDALDGPLEQEMLSGHVEGQFLKTLVHATRARSILEVGLFTGYSALAMAEALPEDGRLVALELDSGVAALAQECFAASPAGARIEVRVGPAADGLADLVRAGERFDLVFVDADKGGYRAYLDALLDGDLLAENALVCVDNTLMQGEPWTRDGADASPNGAAIAAFNAAVAADPRVEQVLVPLRDGVTLIRRVA</sequence>
<dbReference type="InterPro" id="IPR002935">
    <property type="entry name" value="SAM_O-MeTrfase"/>
</dbReference>
<dbReference type="PANTHER" id="PTHR10509:SF14">
    <property type="entry name" value="CAFFEOYL-COA O-METHYLTRANSFERASE 3-RELATED"/>
    <property type="match status" value="1"/>
</dbReference>
<accession>A0A2T4UCU5</accession>
<comment type="caution">
    <text evidence="4">The sequence shown here is derived from an EMBL/GenBank/DDBJ whole genome shotgun (WGS) entry which is preliminary data.</text>
</comment>
<dbReference type="PANTHER" id="PTHR10509">
    <property type="entry name" value="O-METHYLTRANSFERASE-RELATED"/>
    <property type="match status" value="1"/>
</dbReference>
<protein>
    <submittedName>
        <fullName evidence="4">SAM-dependent methyltransferase</fullName>
    </submittedName>
</protein>
<gene>
    <name evidence="4" type="ORF">C7Y72_20690</name>
</gene>
<dbReference type="PROSITE" id="PS51682">
    <property type="entry name" value="SAM_OMT_I"/>
    <property type="match status" value="1"/>
</dbReference>
<proteinExistence type="predicted"/>
<dbReference type="AlphaFoldDB" id="A0A2T4UCU5"/>
<dbReference type="CDD" id="cd02440">
    <property type="entry name" value="AdoMet_MTases"/>
    <property type="match status" value="1"/>
</dbReference>
<evidence type="ECO:0000256" key="1">
    <source>
        <dbReference type="ARBA" id="ARBA00022603"/>
    </source>
</evidence>
<dbReference type="InterPro" id="IPR029063">
    <property type="entry name" value="SAM-dependent_MTases_sf"/>
</dbReference>
<keyword evidence="1 4" id="KW-0489">Methyltransferase</keyword>
<evidence type="ECO:0000313" key="4">
    <source>
        <dbReference type="EMBL" id="PTL54991.1"/>
    </source>
</evidence>
<dbReference type="OrthoDB" id="9799672at2"/>
<dbReference type="Pfam" id="PF01596">
    <property type="entry name" value="Methyltransf_3"/>
    <property type="match status" value="1"/>
</dbReference>
<keyword evidence="5" id="KW-1185">Reference proteome</keyword>
<dbReference type="RefSeq" id="WP_107571092.1">
    <property type="nucleotide sequence ID" value="NZ_PYYB01000004.1"/>
</dbReference>
<dbReference type="Gene3D" id="3.40.50.150">
    <property type="entry name" value="Vaccinia Virus protein VP39"/>
    <property type="match status" value="1"/>
</dbReference>
<reference evidence="4 5" key="1">
    <citation type="submission" date="2018-03" db="EMBL/GenBank/DDBJ databases">
        <title>Aquarubrobacter algicola gen. nov., sp. nov., a novel actinobacterium isolated from shallow eutrophic lake during the end of cyanobacterial harmful algal blooms.</title>
        <authorList>
            <person name="Chun S.J."/>
        </authorList>
    </citation>
    <scope>NUCLEOTIDE SEQUENCE [LARGE SCALE GENOMIC DNA]</scope>
    <source>
        <strain evidence="4 5">Seoho-28</strain>
    </source>
</reference>
<keyword evidence="2 4" id="KW-0808">Transferase</keyword>
<evidence type="ECO:0000256" key="2">
    <source>
        <dbReference type="ARBA" id="ARBA00022679"/>
    </source>
</evidence>
<dbReference type="GO" id="GO:0032259">
    <property type="term" value="P:methylation"/>
    <property type="evidence" value="ECO:0007669"/>
    <property type="project" value="UniProtKB-KW"/>
</dbReference>
<dbReference type="SUPFAM" id="SSF53335">
    <property type="entry name" value="S-adenosyl-L-methionine-dependent methyltransferases"/>
    <property type="match status" value="1"/>
</dbReference>
<dbReference type="EMBL" id="PYYB01000004">
    <property type="protein sequence ID" value="PTL54991.1"/>
    <property type="molecule type" value="Genomic_DNA"/>
</dbReference>
<name>A0A2T4UCU5_9ACTN</name>
<dbReference type="GO" id="GO:0008171">
    <property type="term" value="F:O-methyltransferase activity"/>
    <property type="evidence" value="ECO:0007669"/>
    <property type="project" value="InterPro"/>
</dbReference>
<organism evidence="4 5">
    <name type="scientific">Paraconexibacter algicola</name>
    <dbReference type="NCBI Taxonomy" id="2133960"/>
    <lineage>
        <taxon>Bacteria</taxon>
        <taxon>Bacillati</taxon>
        <taxon>Actinomycetota</taxon>
        <taxon>Thermoleophilia</taxon>
        <taxon>Solirubrobacterales</taxon>
        <taxon>Paraconexibacteraceae</taxon>
        <taxon>Paraconexibacter</taxon>
    </lineage>
</organism>
<dbReference type="InterPro" id="IPR050362">
    <property type="entry name" value="Cation-dep_OMT"/>
</dbReference>
<keyword evidence="3" id="KW-0949">S-adenosyl-L-methionine</keyword>
<evidence type="ECO:0000256" key="3">
    <source>
        <dbReference type="ARBA" id="ARBA00022691"/>
    </source>
</evidence>